<reference evidence="2 3" key="1">
    <citation type="submission" date="2016-10" db="EMBL/GenBank/DDBJ databases">
        <authorList>
            <person name="de Groot N.N."/>
        </authorList>
    </citation>
    <scope>NUCLEOTIDE SEQUENCE [LARGE SCALE GENOMIC DNA]</scope>
    <source>
        <strain evidence="2 3">DSM 16619</strain>
    </source>
</reference>
<dbReference type="AlphaFoldDB" id="A0A1G6TQS7"/>
<gene>
    <name evidence="2" type="ORF">SAMN05192589_105202</name>
</gene>
<sequence>MTSTPATPATAPATATPLKIDFVSDVSCPWCVIGLHALEQALGRLDGTVAAQLHFQPFELNPHMAPEGQDIAEHLAEKYGATPEQSQKNREAIAERGAALGFTFDMGQRSRIYNTFDAHRLLHWAGEEGGEGLQTALKHALFKAYFTDGQSPGDHGVLVRAAAAAGLDADRAQAVLASGEYADAVREREAFYQQHGIHSVPAVIINDRHLIQGGQPPEVFEQALRQIAEAR</sequence>
<evidence type="ECO:0000313" key="2">
    <source>
        <dbReference type="EMBL" id="SDD30826.1"/>
    </source>
</evidence>
<dbReference type="PANTHER" id="PTHR13887:SF41">
    <property type="entry name" value="THIOREDOXIN SUPERFAMILY PROTEIN"/>
    <property type="match status" value="1"/>
</dbReference>
<keyword evidence="3" id="KW-1185">Reference proteome</keyword>
<dbReference type="InterPro" id="IPR036249">
    <property type="entry name" value="Thioredoxin-like_sf"/>
</dbReference>
<dbReference type="InterPro" id="IPR001853">
    <property type="entry name" value="DSBA-like_thioredoxin_dom"/>
</dbReference>
<accession>A0A1G6TQS7</accession>
<organism evidence="2 3">
    <name type="scientific">Paracidovorax valerianellae</name>
    <dbReference type="NCBI Taxonomy" id="187868"/>
    <lineage>
        <taxon>Bacteria</taxon>
        <taxon>Pseudomonadati</taxon>
        <taxon>Pseudomonadota</taxon>
        <taxon>Betaproteobacteria</taxon>
        <taxon>Burkholderiales</taxon>
        <taxon>Comamonadaceae</taxon>
        <taxon>Paracidovorax</taxon>
    </lineage>
</organism>
<dbReference type="CDD" id="cd03024">
    <property type="entry name" value="DsbA_FrnE"/>
    <property type="match status" value="1"/>
</dbReference>
<dbReference type="Pfam" id="PF01323">
    <property type="entry name" value="DSBA"/>
    <property type="match status" value="1"/>
</dbReference>
<dbReference type="Proteomes" id="UP000198781">
    <property type="component" value="Unassembled WGS sequence"/>
</dbReference>
<name>A0A1G6TQS7_9BURK</name>
<dbReference type="EMBL" id="FMZC01000005">
    <property type="protein sequence ID" value="SDD30826.1"/>
    <property type="molecule type" value="Genomic_DNA"/>
</dbReference>
<evidence type="ECO:0000313" key="3">
    <source>
        <dbReference type="Proteomes" id="UP000198781"/>
    </source>
</evidence>
<protein>
    <submittedName>
        <fullName evidence="2">Predicted dithiol-disulfide isomerase, DsbA family</fullName>
    </submittedName>
</protein>
<dbReference type="PANTHER" id="PTHR13887">
    <property type="entry name" value="GLUTATHIONE S-TRANSFERASE KAPPA"/>
    <property type="match status" value="1"/>
</dbReference>
<evidence type="ECO:0000259" key="1">
    <source>
        <dbReference type="Pfam" id="PF01323"/>
    </source>
</evidence>
<dbReference type="RefSeq" id="WP_092743474.1">
    <property type="nucleotide sequence ID" value="NZ_FMZC01000005.1"/>
</dbReference>
<dbReference type="OrthoDB" id="9799122at2"/>
<dbReference type="Gene3D" id="3.40.30.10">
    <property type="entry name" value="Glutaredoxin"/>
    <property type="match status" value="1"/>
</dbReference>
<dbReference type="GO" id="GO:0016491">
    <property type="term" value="F:oxidoreductase activity"/>
    <property type="evidence" value="ECO:0007669"/>
    <property type="project" value="InterPro"/>
</dbReference>
<proteinExistence type="predicted"/>
<dbReference type="GO" id="GO:0016853">
    <property type="term" value="F:isomerase activity"/>
    <property type="evidence" value="ECO:0007669"/>
    <property type="project" value="UniProtKB-KW"/>
</dbReference>
<dbReference type="SUPFAM" id="SSF52833">
    <property type="entry name" value="Thioredoxin-like"/>
    <property type="match status" value="1"/>
</dbReference>
<dbReference type="STRING" id="187868.SAMN05192589_105202"/>
<feature type="domain" description="DSBA-like thioredoxin" evidence="1">
    <location>
        <begin position="20"/>
        <end position="224"/>
    </location>
</feature>
<keyword evidence="2" id="KW-0413">Isomerase</keyword>